<proteinExistence type="predicted"/>
<dbReference type="PANTHER" id="PTHR38455:SF1">
    <property type="entry name" value="DUF951 DOMAIN-CONTAINING PROTEIN"/>
    <property type="match status" value="1"/>
</dbReference>
<dbReference type="Pfam" id="PF06107">
    <property type="entry name" value="DUF951"/>
    <property type="match status" value="1"/>
</dbReference>
<evidence type="ECO:0000313" key="2">
    <source>
        <dbReference type="Proteomes" id="UP000295681"/>
    </source>
</evidence>
<dbReference type="RefSeq" id="WP_010006901.1">
    <property type="nucleotide sequence ID" value="NZ_JAGYGP010000007.1"/>
</dbReference>
<evidence type="ECO:0000313" key="1">
    <source>
        <dbReference type="EMBL" id="TDG68517.1"/>
    </source>
</evidence>
<dbReference type="PANTHER" id="PTHR38455">
    <property type="entry name" value="HYPOTHETICAL CYTOSOLIC PROTEIN"/>
    <property type="match status" value="1"/>
</dbReference>
<dbReference type="AlphaFoldDB" id="A0A4V3A2H4"/>
<sequence>MTPIEYKLHDIVEMKKPHACGANAWEIIRVGADVKIKCTNCGRVVMIGRFDFNKRIKKILKSVEEREQ</sequence>
<organism evidence="1 2">
    <name type="scientific">Leuconostoc fallax</name>
    <dbReference type="NCBI Taxonomy" id="1251"/>
    <lineage>
        <taxon>Bacteria</taxon>
        <taxon>Bacillati</taxon>
        <taxon>Bacillota</taxon>
        <taxon>Bacilli</taxon>
        <taxon>Lactobacillales</taxon>
        <taxon>Lactobacillaceae</taxon>
        <taxon>Leuconostoc</taxon>
    </lineage>
</organism>
<dbReference type="Proteomes" id="UP000295681">
    <property type="component" value="Unassembled WGS sequence"/>
</dbReference>
<evidence type="ECO:0008006" key="3">
    <source>
        <dbReference type="Google" id="ProtNLM"/>
    </source>
</evidence>
<dbReference type="EMBL" id="PUFI01000013">
    <property type="protein sequence ID" value="TDG68517.1"/>
    <property type="molecule type" value="Genomic_DNA"/>
</dbReference>
<reference evidence="1 2" key="1">
    <citation type="journal article" date="2019" name="Appl. Microbiol. Biotechnol.">
        <title>Uncovering carbohydrate metabolism through a genotype-phenotype association study of 56 lactic acid bacteria genomes.</title>
        <authorList>
            <person name="Buron-Moles G."/>
            <person name="Chailyan A."/>
            <person name="Dolejs I."/>
            <person name="Forster J."/>
            <person name="Miks M.H."/>
        </authorList>
    </citation>
    <scope>NUCLEOTIDE SEQUENCE [LARGE SCALE GENOMIC DNA]</scope>
    <source>
        <strain evidence="1 2">ATCC 700006</strain>
    </source>
</reference>
<gene>
    <name evidence="1" type="ORF">C5L23_000119</name>
</gene>
<keyword evidence="2" id="KW-1185">Reference proteome</keyword>
<dbReference type="InterPro" id="IPR009296">
    <property type="entry name" value="DUF951"/>
</dbReference>
<comment type="caution">
    <text evidence="1">The sequence shown here is derived from an EMBL/GenBank/DDBJ whole genome shotgun (WGS) entry which is preliminary data.</text>
</comment>
<dbReference type="STRING" id="907931.GCA_000165675_01722"/>
<dbReference type="PIRSF" id="PIRSF037263">
    <property type="entry name" value="DUF951_bac"/>
    <property type="match status" value="1"/>
</dbReference>
<accession>A0A4V3A2H4</accession>
<protein>
    <recommendedName>
        <fullName evidence="3">DUF951 domain-containing protein</fullName>
    </recommendedName>
</protein>
<name>A0A4V3A2H4_9LACO</name>